<feature type="non-terminal residue" evidence="2">
    <location>
        <position position="138"/>
    </location>
</feature>
<dbReference type="EMBL" id="VTPC01001986">
    <property type="protein sequence ID" value="KAF2900793.1"/>
    <property type="molecule type" value="Genomic_DNA"/>
</dbReference>
<name>A0A8K0GK53_IGNLU</name>
<proteinExistence type="predicted"/>
<organism evidence="2 3">
    <name type="scientific">Ignelater luminosus</name>
    <name type="common">Cucubano</name>
    <name type="synonym">Pyrophorus luminosus</name>
    <dbReference type="NCBI Taxonomy" id="2038154"/>
    <lineage>
        <taxon>Eukaryota</taxon>
        <taxon>Metazoa</taxon>
        <taxon>Ecdysozoa</taxon>
        <taxon>Arthropoda</taxon>
        <taxon>Hexapoda</taxon>
        <taxon>Insecta</taxon>
        <taxon>Pterygota</taxon>
        <taxon>Neoptera</taxon>
        <taxon>Endopterygota</taxon>
        <taxon>Coleoptera</taxon>
        <taxon>Polyphaga</taxon>
        <taxon>Elateriformia</taxon>
        <taxon>Elateroidea</taxon>
        <taxon>Elateridae</taxon>
        <taxon>Agrypninae</taxon>
        <taxon>Pyrophorini</taxon>
        <taxon>Ignelater</taxon>
    </lineage>
</organism>
<dbReference type="OrthoDB" id="6776305at2759"/>
<dbReference type="AlphaFoldDB" id="A0A8K0GK53"/>
<gene>
    <name evidence="2" type="ORF">ILUMI_05393</name>
</gene>
<feature type="region of interest" description="Disordered" evidence="1">
    <location>
        <begin position="81"/>
        <end position="110"/>
    </location>
</feature>
<keyword evidence="3" id="KW-1185">Reference proteome</keyword>
<protein>
    <submittedName>
        <fullName evidence="2">Uncharacterized protein</fullName>
    </submittedName>
</protein>
<dbReference type="Proteomes" id="UP000801492">
    <property type="component" value="Unassembled WGS sequence"/>
</dbReference>
<reference evidence="2" key="1">
    <citation type="submission" date="2019-08" db="EMBL/GenBank/DDBJ databases">
        <title>The genome of the North American firefly Photinus pyralis.</title>
        <authorList>
            <consortium name="Photinus pyralis genome working group"/>
            <person name="Fallon T.R."/>
            <person name="Sander Lower S.E."/>
            <person name="Weng J.-K."/>
        </authorList>
    </citation>
    <scope>NUCLEOTIDE SEQUENCE</scope>
    <source>
        <strain evidence="2">TRF0915ILg1</strain>
        <tissue evidence="2">Whole body</tissue>
    </source>
</reference>
<comment type="caution">
    <text evidence="2">The sequence shown here is derived from an EMBL/GenBank/DDBJ whole genome shotgun (WGS) entry which is preliminary data.</text>
</comment>
<evidence type="ECO:0000313" key="2">
    <source>
        <dbReference type="EMBL" id="KAF2900793.1"/>
    </source>
</evidence>
<evidence type="ECO:0000256" key="1">
    <source>
        <dbReference type="SAM" id="MobiDB-lite"/>
    </source>
</evidence>
<evidence type="ECO:0000313" key="3">
    <source>
        <dbReference type="Proteomes" id="UP000801492"/>
    </source>
</evidence>
<accession>A0A8K0GK53</accession>
<sequence length="138" mass="14808">MVHSTFAQGHVMGCRDTSPLGIPKSPSFHSGLDLVASASVDSLVAAQTSAYIETETNNTVTFKFDEPSNCIFTRKSYYASNKNNEEENGRSTTNSTTAAPAKNGETGKKTVPQLQLPLQKNENAVRTLQLVGQLTSLA</sequence>